<keyword evidence="3" id="KW-0234">DNA repair</keyword>
<protein>
    <submittedName>
        <fullName evidence="5">ImpB/MucB/SamB family protein</fullName>
    </submittedName>
</protein>
<dbReference type="Proteomes" id="UP000242084">
    <property type="component" value="Chromosome 1"/>
</dbReference>
<evidence type="ECO:0000256" key="2">
    <source>
        <dbReference type="ARBA" id="ARBA00022763"/>
    </source>
</evidence>
<comment type="similarity">
    <text evidence="1">Belongs to the DNA polymerase type-Y family.</text>
</comment>
<keyword evidence="2" id="KW-0227">DNA damage</keyword>
<feature type="domain" description="UmuC" evidence="4">
    <location>
        <begin position="12"/>
        <end position="201"/>
    </location>
</feature>
<keyword evidence="6" id="KW-1185">Reference proteome</keyword>
<dbReference type="GO" id="GO:0003684">
    <property type="term" value="F:damaged DNA binding"/>
    <property type="evidence" value="ECO:0007669"/>
    <property type="project" value="InterPro"/>
</dbReference>
<dbReference type="InterPro" id="IPR043128">
    <property type="entry name" value="Rev_trsase/Diguanyl_cyclase"/>
</dbReference>
<dbReference type="Pfam" id="PF11799">
    <property type="entry name" value="IMS_C"/>
    <property type="match status" value="1"/>
</dbReference>
<proteinExistence type="inferred from homology"/>
<dbReference type="InterPro" id="IPR001126">
    <property type="entry name" value="UmuC"/>
</dbReference>
<dbReference type="GO" id="GO:0009432">
    <property type="term" value="P:SOS response"/>
    <property type="evidence" value="ECO:0007669"/>
    <property type="project" value="TreeGrafter"/>
</dbReference>
<dbReference type="GO" id="GO:0042276">
    <property type="term" value="P:error-prone translesion synthesis"/>
    <property type="evidence" value="ECO:0007669"/>
    <property type="project" value="TreeGrafter"/>
</dbReference>
<organism evidence="5 6">
    <name type="scientific">Mammaliicoccus stepanovicii</name>
    <dbReference type="NCBI Taxonomy" id="643214"/>
    <lineage>
        <taxon>Bacteria</taxon>
        <taxon>Bacillati</taxon>
        <taxon>Bacillota</taxon>
        <taxon>Bacilli</taxon>
        <taxon>Bacillales</taxon>
        <taxon>Staphylococcaceae</taxon>
        <taxon>Mammaliicoccus</taxon>
    </lineage>
</organism>
<dbReference type="PROSITE" id="PS50173">
    <property type="entry name" value="UMUC"/>
    <property type="match status" value="1"/>
</dbReference>
<dbReference type="GO" id="GO:0003887">
    <property type="term" value="F:DNA-directed DNA polymerase activity"/>
    <property type="evidence" value="ECO:0007669"/>
    <property type="project" value="TreeGrafter"/>
</dbReference>
<reference evidence="5 6" key="1">
    <citation type="submission" date="2017-06" db="EMBL/GenBank/DDBJ databases">
        <authorList>
            <consortium name="Pathogen Informatics"/>
        </authorList>
    </citation>
    <scope>NUCLEOTIDE SEQUENCE [LARGE SCALE GENOMIC DNA]</scope>
    <source>
        <strain evidence="5 6">NCTC13839</strain>
    </source>
</reference>
<dbReference type="OrthoDB" id="9808813at2"/>
<dbReference type="Gene3D" id="3.40.1170.60">
    <property type="match status" value="1"/>
</dbReference>
<dbReference type="AlphaFoldDB" id="A0A239ZCY3"/>
<dbReference type="Pfam" id="PF00817">
    <property type="entry name" value="IMS"/>
    <property type="match status" value="1"/>
</dbReference>
<dbReference type="PANTHER" id="PTHR11076:SF35">
    <property type="entry name" value="DNA REPAIR PROTEIN HOMOLOG YOBH"/>
    <property type="match status" value="1"/>
</dbReference>
<dbReference type="Gene3D" id="3.30.70.270">
    <property type="match status" value="1"/>
</dbReference>
<evidence type="ECO:0000313" key="6">
    <source>
        <dbReference type="Proteomes" id="UP000242084"/>
    </source>
</evidence>
<evidence type="ECO:0000256" key="1">
    <source>
        <dbReference type="ARBA" id="ARBA00010945"/>
    </source>
</evidence>
<dbReference type="Gene3D" id="1.10.150.20">
    <property type="entry name" value="5' to 3' exonuclease, C-terminal subdomain"/>
    <property type="match status" value="1"/>
</dbReference>
<dbReference type="InterPro" id="IPR050116">
    <property type="entry name" value="DNA_polymerase-Y"/>
</dbReference>
<accession>A0A239ZCY3</accession>
<dbReference type="EMBL" id="LT906462">
    <property type="protein sequence ID" value="SNV68568.1"/>
    <property type="molecule type" value="Genomic_DNA"/>
</dbReference>
<dbReference type="InterPro" id="IPR043502">
    <property type="entry name" value="DNA/RNA_pol_sf"/>
</dbReference>
<evidence type="ECO:0000259" key="4">
    <source>
        <dbReference type="PROSITE" id="PS50173"/>
    </source>
</evidence>
<gene>
    <name evidence="5" type="primary">umuC</name>
    <name evidence="5" type="ORF">SAMEA4384403_01414</name>
</gene>
<evidence type="ECO:0000256" key="3">
    <source>
        <dbReference type="ARBA" id="ARBA00023204"/>
    </source>
</evidence>
<dbReference type="RefSeq" id="WP_095088098.1">
    <property type="nucleotide sequence ID" value="NZ_BMDM01000005.1"/>
</dbReference>
<name>A0A239ZCY3_9STAP</name>
<dbReference type="KEGG" id="sste:SAMEA4384403_1414"/>
<evidence type="ECO:0000313" key="5">
    <source>
        <dbReference type="EMBL" id="SNV68568.1"/>
    </source>
</evidence>
<dbReference type="PANTHER" id="PTHR11076">
    <property type="entry name" value="DNA REPAIR POLYMERASE UMUC / TRANSFERASE FAMILY MEMBER"/>
    <property type="match status" value="1"/>
</dbReference>
<dbReference type="GO" id="GO:0005829">
    <property type="term" value="C:cytosol"/>
    <property type="evidence" value="ECO:0007669"/>
    <property type="project" value="TreeGrafter"/>
</dbReference>
<dbReference type="GO" id="GO:0006281">
    <property type="term" value="P:DNA repair"/>
    <property type="evidence" value="ECO:0007669"/>
    <property type="project" value="UniProtKB-KW"/>
</dbReference>
<dbReference type="InterPro" id="IPR017961">
    <property type="entry name" value="DNA_pol_Y-fam_little_finger"/>
</dbReference>
<dbReference type="SUPFAM" id="SSF56672">
    <property type="entry name" value="DNA/RNA polymerases"/>
    <property type="match status" value="1"/>
</dbReference>
<sequence>MFDNSLYEQRNVLCIDLGDFFASVSCISKGLNPQVDKLAVISNTKKRGAVVLAATQGLQDIGVKVGSRLFELPQRNDIYIINPNMKYYVDFTNRLYHILFRYVTFEDIYQYDINEIFIDFTDYIESTGKNLSLIAEHIQTEIKEACHIQCLIGIGPNMLLSKVSKDVETAFNSETIIEWDYQDIRKKLWAINSLSTLWGINERVEQLLNNCGIFTVGDIALMSQASLSDKVGLLAKELQMHANGIDVNVIGKAHSIERPNIHLIRNFEYEYHYLETKHAMLELVEEATNQLRHRDLLTTSISFTMDYMTDGEITKTYTLRDGTNLSTDIFKIIWSFASELCDKHAYYKSISIALNTFIPARARELNLFINEYERLRNESILKMVKDSSIITSERTIS</sequence>